<dbReference type="AlphaFoldDB" id="A0A1C3JMH5"/>
<dbReference type="EC" id="2.7.7.71" evidence="2"/>
<dbReference type="Proteomes" id="UP000092871">
    <property type="component" value="Unassembled WGS sequence"/>
</dbReference>
<evidence type="ECO:0000259" key="1">
    <source>
        <dbReference type="Pfam" id="PF00483"/>
    </source>
</evidence>
<dbReference type="SUPFAM" id="SSF53448">
    <property type="entry name" value="Nucleotide-diphospho-sugar transferases"/>
    <property type="match status" value="1"/>
</dbReference>
<dbReference type="InterPro" id="IPR005835">
    <property type="entry name" value="NTP_transferase_dom"/>
</dbReference>
<gene>
    <name evidence="2" type="primary">hddC</name>
    <name evidence="2" type="ORF">MGA5115_00407</name>
    <name evidence="3" type="ORF">MGA5116_01968</name>
</gene>
<dbReference type="Proteomes" id="UP000092840">
    <property type="component" value="Unassembled WGS sequence"/>
</dbReference>
<proteinExistence type="predicted"/>
<dbReference type="OrthoDB" id="9788272at2"/>
<keyword evidence="2" id="KW-0808">Transferase</keyword>
<sequence length="238" mass="26106">MVASVKIPPLIVLAGGLGTRLRSVVADKPKILAPIGQHPYLYHLITWAQRQGIEEMHFCLGYKANQVIDWLKACSLDMSFSWQVEQQQLGTGGALVEALKHPMLAQRESVLVCNGDTFVDFSVAEFIAQARTHSAILTTSVVDAGRYGRILKDSTDQLVEFLEKDSQAGPGEINAGWYHFSGDNLASLRNSQITSLEKDFLMASSPQPLICVCIGQSFLDFGTPESYQAAQTLFKDAL</sequence>
<dbReference type="Gene3D" id="3.90.550.10">
    <property type="entry name" value="Spore Coat Polysaccharide Biosynthesis Protein SpsA, Chain A"/>
    <property type="match status" value="1"/>
</dbReference>
<reference evidence="3 4" key="1">
    <citation type="submission" date="2016-06" db="EMBL/GenBank/DDBJ databases">
        <authorList>
            <person name="Rodrigo-Torres L."/>
            <person name="Arahal D.R."/>
        </authorList>
    </citation>
    <scope>NUCLEOTIDE SEQUENCE [LARGE SCALE GENOMIC DNA]</scope>
    <source>
        <strain evidence="3 4">CECT 5116</strain>
    </source>
</reference>
<dbReference type="Pfam" id="PF00483">
    <property type="entry name" value="NTP_transferase"/>
    <property type="match status" value="1"/>
</dbReference>
<accession>A0A1C3JMH5</accession>
<reference evidence="2 5" key="2">
    <citation type="submission" date="2016-06" db="EMBL/GenBank/DDBJ databases">
        <authorList>
            <person name="Kjaerup R.B."/>
            <person name="Dalgaard T.S."/>
            <person name="Juul-Madsen H.R."/>
        </authorList>
    </citation>
    <scope>NUCLEOTIDE SEQUENCE [LARGE SCALE GENOMIC DNA]</scope>
    <source>
        <strain evidence="2 5">CECT 5115</strain>
    </source>
</reference>
<dbReference type="GO" id="GO:0016779">
    <property type="term" value="F:nucleotidyltransferase activity"/>
    <property type="evidence" value="ECO:0007669"/>
    <property type="project" value="UniProtKB-KW"/>
</dbReference>
<evidence type="ECO:0000313" key="4">
    <source>
        <dbReference type="Proteomes" id="UP000092840"/>
    </source>
</evidence>
<evidence type="ECO:0000313" key="2">
    <source>
        <dbReference type="EMBL" id="SBT16327.1"/>
    </source>
</evidence>
<dbReference type="RefSeq" id="WP_067031045.1">
    <property type="nucleotide sequence ID" value="NZ_FLRA01000002.1"/>
</dbReference>
<evidence type="ECO:0000313" key="3">
    <source>
        <dbReference type="EMBL" id="SBT21375.1"/>
    </source>
</evidence>
<dbReference type="EMBL" id="FLRB01000012">
    <property type="protein sequence ID" value="SBT21375.1"/>
    <property type="molecule type" value="Genomic_DNA"/>
</dbReference>
<keyword evidence="2" id="KW-0548">Nucleotidyltransferase</keyword>
<protein>
    <submittedName>
        <fullName evidence="2">D-glycero-alpha-D-manno-heptose 1-phosphate guanylyltransferase</fullName>
        <ecNumber evidence="2">2.7.7.71</ecNumber>
    </submittedName>
</protein>
<dbReference type="EMBL" id="FLRA01000002">
    <property type="protein sequence ID" value="SBT16327.1"/>
    <property type="molecule type" value="Genomic_DNA"/>
</dbReference>
<keyword evidence="4" id="KW-1185">Reference proteome</keyword>
<dbReference type="PANTHER" id="PTHR22572">
    <property type="entry name" value="SUGAR-1-PHOSPHATE GUANYL TRANSFERASE"/>
    <property type="match status" value="1"/>
</dbReference>
<dbReference type="InterPro" id="IPR029044">
    <property type="entry name" value="Nucleotide-diphossugar_trans"/>
</dbReference>
<evidence type="ECO:0000313" key="5">
    <source>
        <dbReference type="Proteomes" id="UP000092871"/>
    </source>
</evidence>
<organism evidence="2 5">
    <name type="scientific">Marinomonas gallaica</name>
    <dbReference type="NCBI Taxonomy" id="1806667"/>
    <lineage>
        <taxon>Bacteria</taxon>
        <taxon>Pseudomonadati</taxon>
        <taxon>Pseudomonadota</taxon>
        <taxon>Gammaproteobacteria</taxon>
        <taxon>Oceanospirillales</taxon>
        <taxon>Oceanospirillaceae</taxon>
        <taxon>Marinomonas</taxon>
    </lineage>
</organism>
<feature type="domain" description="Nucleotidyl transferase" evidence="1">
    <location>
        <begin position="11"/>
        <end position="231"/>
    </location>
</feature>
<name>A0A1C3JMH5_9GAMM</name>
<dbReference type="InterPro" id="IPR050486">
    <property type="entry name" value="Mannose-1P_guanyltransferase"/>
</dbReference>